<dbReference type="PRINTS" id="PR01407">
    <property type="entry name" value="BUTYPHLNCDUF"/>
</dbReference>
<dbReference type="InterPro" id="IPR003877">
    <property type="entry name" value="SPRY_dom"/>
</dbReference>
<evidence type="ECO:0000256" key="1">
    <source>
        <dbReference type="ARBA" id="ARBA00009651"/>
    </source>
</evidence>
<evidence type="ECO:0000256" key="2">
    <source>
        <dbReference type="ARBA" id="ARBA00022699"/>
    </source>
</evidence>
<evidence type="ECO:0000259" key="9">
    <source>
        <dbReference type="PROSITE" id="PS50089"/>
    </source>
</evidence>
<protein>
    <submittedName>
        <fullName evidence="13">E3 ubiquitin-protein ligase TRIM7-like isoform X1</fullName>
    </submittedName>
</protein>
<evidence type="ECO:0000313" key="13">
    <source>
        <dbReference type="RefSeq" id="XP_054831872.1"/>
    </source>
</evidence>
<dbReference type="PROSITE" id="PS50089">
    <property type="entry name" value="ZF_RING_2"/>
    <property type="match status" value="1"/>
</dbReference>
<dbReference type="SMART" id="SM00589">
    <property type="entry name" value="PRY"/>
    <property type="match status" value="1"/>
</dbReference>
<dbReference type="CDD" id="cd12888">
    <property type="entry name" value="SPRY_PRY_TRIM7_like"/>
    <property type="match status" value="1"/>
</dbReference>
<dbReference type="CDD" id="cd22249">
    <property type="entry name" value="UDM1_RNF168_RNF169-like"/>
    <property type="match status" value="1"/>
</dbReference>
<dbReference type="Pfam" id="PF00622">
    <property type="entry name" value="SPRY"/>
    <property type="match status" value="1"/>
</dbReference>
<dbReference type="Gene3D" id="3.30.160.60">
    <property type="entry name" value="Classic Zinc Finger"/>
    <property type="match status" value="2"/>
</dbReference>
<dbReference type="InterPro" id="IPR013320">
    <property type="entry name" value="ConA-like_dom_sf"/>
</dbReference>
<evidence type="ECO:0000313" key="12">
    <source>
        <dbReference type="Proteomes" id="UP001190640"/>
    </source>
</evidence>
<dbReference type="PROSITE" id="PS00518">
    <property type="entry name" value="ZF_RING_1"/>
    <property type="match status" value="1"/>
</dbReference>
<evidence type="ECO:0000259" key="10">
    <source>
        <dbReference type="PROSITE" id="PS50119"/>
    </source>
</evidence>
<proteinExistence type="inferred from homology"/>
<dbReference type="Pfam" id="PF00643">
    <property type="entry name" value="zf-B_box"/>
    <property type="match status" value="2"/>
</dbReference>
<dbReference type="RefSeq" id="XP_054831872.1">
    <property type="nucleotide sequence ID" value="XM_054975897.1"/>
</dbReference>
<evidence type="ECO:0000256" key="8">
    <source>
        <dbReference type="SAM" id="Coils"/>
    </source>
</evidence>
<evidence type="ECO:0000256" key="3">
    <source>
        <dbReference type="ARBA" id="ARBA00022723"/>
    </source>
</evidence>
<dbReference type="AlphaFoldDB" id="A0AA97KWI7"/>
<dbReference type="SMART" id="SM00184">
    <property type="entry name" value="RING"/>
    <property type="match status" value="1"/>
</dbReference>
<keyword evidence="2" id="KW-0528">Neurotoxin</keyword>
<dbReference type="InterPro" id="IPR050143">
    <property type="entry name" value="TRIM/RBCC"/>
</dbReference>
<dbReference type="SUPFAM" id="SSF57845">
    <property type="entry name" value="B-box zinc-binding domain"/>
    <property type="match status" value="2"/>
</dbReference>
<comment type="similarity">
    <text evidence="1">Belongs to the ohanin/vespryn family.</text>
</comment>
<dbReference type="KEGG" id="emc:129327339"/>
<dbReference type="InterPro" id="IPR000315">
    <property type="entry name" value="Znf_B-box"/>
</dbReference>
<dbReference type="PROSITE" id="PS50119">
    <property type="entry name" value="ZF_BBOX"/>
    <property type="match status" value="2"/>
</dbReference>
<dbReference type="InterPro" id="IPR001870">
    <property type="entry name" value="B30.2/SPRY"/>
</dbReference>
<dbReference type="InterPro" id="IPR017907">
    <property type="entry name" value="Znf_RING_CS"/>
</dbReference>
<reference evidence="13" key="1">
    <citation type="submission" date="2025-08" db="UniProtKB">
        <authorList>
            <consortium name="RefSeq"/>
        </authorList>
    </citation>
    <scope>IDENTIFICATION</scope>
    <source>
        <tissue evidence="13">Blood</tissue>
    </source>
</reference>
<dbReference type="SUPFAM" id="SSF49899">
    <property type="entry name" value="Concanavalin A-like lectins/glucanases"/>
    <property type="match status" value="1"/>
</dbReference>
<dbReference type="Gene3D" id="3.30.40.10">
    <property type="entry name" value="Zinc/RING finger domain, C3HC4 (zinc finger)"/>
    <property type="match status" value="1"/>
</dbReference>
<keyword evidence="2" id="KW-0800">Toxin</keyword>
<evidence type="ECO:0000256" key="7">
    <source>
        <dbReference type="PROSITE-ProRule" id="PRU00024"/>
    </source>
</evidence>
<keyword evidence="4 7" id="KW-0863">Zinc-finger</keyword>
<dbReference type="GeneID" id="129327339"/>
<dbReference type="Pfam" id="PF13765">
    <property type="entry name" value="PRY"/>
    <property type="match status" value="1"/>
</dbReference>
<dbReference type="InterPro" id="IPR003879">
    <property type="entry name" value="Butyrophylin_SPRY"/>
</dbReference>
<organism evidence="12 13">
    <name type="scientific">Eublepharis macularius</name>
    <name type="common">Leopard gecko</name>
    <name type="synonym">Cyrtodactylus macularius</name>
    <dbReference type="NCBI Taxonomy" id="481883"/>
    <lineage>
        <taxon>Eukaryota</taxon>
        <taxon>Metazoa</taxon>
        <taxon>Chordata</taxon>
        <taxon>Craniata</taxon>
        <taxon>Vertebrata</taxon>
        <taxon>Euteleostomi</taxon>
        <taxon>Lepidosauria</taxon>
        <taxon>Squamata</taxon>
        <taxon>Bifurcata</taxon>
        <taxon>Gekkota</taxon>
        <taxon>Eublepharidae</taxon>
        <taxon>Eublepharinae</taxon>
        <taxon>Eublepharis</taxon>
    </lineage>
</organism>
<evidence type="ECO:0000259" key="11">
    <source>
        <dbReference type="PROSITE" id="PS50188"/>
    </source>
</evidence>
<evidence type="ECO:0000256" key="5">
    <source>
        <dbReference type="ARBA" id="ARBA00022833"/>
    </source>
</evidence>
<feature type="domain" description="RING-type" evidence="9">
    <location>
        <begin position="16"/>
        <end position="58"/>
    </location>
</feature>
<evidence type="ECO:0000256" key="6">
    <source>
        <dbReference type="ARBA" id="ARBA00034460"/>
    </source>
</evidence>
<dbReference type="GO" id="GO:0008270">
    <property type="term" value="F:zinc ion binding"/>
    <property type="evidence" value="ECO:0007669"/>
    <property type="project" value="UniProtKB-KW"/>
</dbReference>
<feature type="domain" description="B box-type" evidence="10">
    <location>
        <begin position="87"/>
        <end position="128"/>
    </location>
</feature>
<dbReference type="SUPFAM" id="SSF57850">
    <property type="entry name" value="RING/U-box"/>
    <property type="match status" value="1"/>
</dbReference>
<keyword evidence="8" id="KW-0175">Coiled coil</keyword>
<dbReference type="InterPro" id="IPR013083">
    <property type="entry name" value="Znf_RING/FYVE/PHD"/>
</dbReference>
<gene>
    <name evidence="13" type="primary">LOC129327339</name>
</gene>
<dbReference type="Gene3D" id="2.60.120.920">
    <property type="match status" value="1"/>
</dbReference>
<feature type="domain" description="B box-type" evidence="10">
    <location>
        <begin position="142"/>
        <end position="183"/>
    </location>
</feature>
<dbReference type="InterPro" id="IPR001841">
    <property type="entry name" value="Znf_RING"/>
</dbReference>
<dbReference type="PROSITE" id="PS50188">
    <property type="entry name" value="B302_SPRY"/>
    <property type="match status" value="1"/>
</dbReference>
<dbReference type="CDD" id="cd19762">
    <property type="entry name" value="Bbox2_TRIM7-like"/>
    <property type="match status" value="2"/>
</dbReference>
<name>A0AA97KWI7_EUBMA</name>
<keyword evidence="12" id="KW-1185">Reference proteome</keyword>
<comment type="function">
    <text evidence="6">Neurotoxin that produces dose-dependent hypolocomotion and hyperalgesia in mice. May directly act on the central nervous system, as it is 6500-fold more potent when administered intracerebroventricularly than intraperitoneal.</text>
</comment>
<keyword evidence="3" id="KW-0479">Metal-binding</keyword>
<feature type="coiled-coil region" evidence="8">
    <location>
        <begin position="216"/>
        <end position="297"/>
    </location>
</feature>
<dbReference type="InterPro" id="IPR006574">
    <property type="entry name" value="PRY"/>
</dbReference>
<sequence>MAAGGPLQDLCKKATCSICLEFFKDPVTITECDHNFCRGCLTGSWGESATEASCPQCKGKAQPGGLCPNLRLANVVEIAKKFTCQGGKEALCVKHEEPLELFCKVDEAPICLVCDRSKEHRFHVAIPLEEAFQENKTVIKAEERRVCEKHQEPLKLFCKDDGALMCLNCDRSKEHNYHEVIPIEEAAQEYKDQVCRYLEILKKERENMLAHKVDAIKESQDVLRKTKEEKEKAVAEFRQLRQFLEQQEKLLLTQMEEVEEEIARRREEHLAELSKELFSLQGLIQEMEEKCQQAASELLQDIGSTLQRYKKFETPEAFPSELRWRIWDFCDLHHFLEGVMKQFKATLMSGPPKQKAVDVTLDPDTANSFLILSEDRKSVRCGNKVQSLPYNTERFDKCLIVLGCEGFTSGRHFWEVVGNGYGWSVGVARKSVTRKGYATDLKPEFGFWGVKKIDGNFMQIPKLYVGHSSSLPVLLRFTTRKIRVCLNYDKGQVSFFNADTAAHLHTFSGASFNGETVFPFFEVNSNAHFDLSF</sequence>
<evidence type="ECO:0000256" key="4">
    <source>
        <dbReference type="ARBA" id="ARBA00022771"/>
    </source>
</evidence>
<dbReference type="Proteomes" id="UP001190640">
    <property type="component" value="Chromosome 4"/>
</dbReference>
<dbReference type="SMART" id="SM00449">
    <property type="entry name" value="SPRY"/>
    <property type="match status" value="1"/>
</dbReference>
<keyword evidence="5" id="KW-0862">Zinc</keyword>
<dbReference type="InterPro" id="IPR043136">
    <property type="entry name" value="B30.2/SPRY_sf"/>
</dbReference>
<feature type="domain" description="B30.2/SPRY" evidence="11">
    <location>
        <begin position="339"/>
        <end position="533"/>
    </location>
</feature>
<dbReference type="Pfam" id="PF15227">
    <property type="entry name" value="zf-C3HC4_4"/>
    <property type="match status" value="1"/>
</dbReference>
<dbReference type="PANTHER" id="PTHR24103">
    <property type="entry name" value="E3 UBIQUITIN-PROTEIN LIGASE TRIM"/>
    <property type="match status" value="1"/>
</dbReference>
<accession>A0AA97KWI7</accession>
<dbReference type="FunFam" id="2.60.120.920:FF:000004">
    <property type="entry name" value="Butyrophilin subfamily 1 member A1"/>
    <property type="match status" value="1"/>
</dbReference>
<dbReference type="SMART" id="SM00336">
    <property type="entry name" value="BBOX"/>
    <property type="match status" value="2"/>
</dbReference>